<dbReference type="EMBL" id="CALOZG010000010">
    <property type="protein sequence ID" value="CAH4029969.1"/>
    <property type="molecule type" value="Genomic_DNA"/>
</dbReference>
<dbReference type="Proteomes" id="UP001152562">
    <property type="component" value="Unassembled WGS sequence"/>
</dbReference>
<name>A0A9P0XCP2_PIEBR</name>
<sequence length="88" mass="9860">MSITNRFYYSLKKGGRGVPLHLIGHCSRVGGAGLDARLWKLLELEAIPNNQRYPGGLQHGLHNDRHPGEREPLNKHLPNDAFRCPTPV</sequence>
<feature type="region of interest" description="Disordered" evidence="1">
    <location>
        <begin position="53"/>
        <end position="88"/>
    </location>
</feature>
<reference evidence="2" key="1">
    <citation type="submission" date="2022-05" db="EMBL/GenBank/DDBJ databases">
        <authorList>
            <person name="Okamura Y."/>
        </authorList>
    </citation>
    <scope>NUCLEOTIDE SEQUENCE</scope>
</reference>
<evidence type="ECO:0000256" key="1">
    <source>
        <dbReference type="SAM" id="MobiDB-lite"/>
    </source>
</evidence>
<accession>A0A9P0XCP2</accession>
<feature type="compositionally biased region" description="Basic and acidic residues" evidence="1">
    <location>
        <begin position="61"/>
        <end position="78"/>
    </location>
</feature>
<dbReference type="AlphaFoldDB" id="A0A9P0XCP2"/>
<evidence type="ECO:0000313" key="2">
    <source>
        <dbReference type="EMBL" id="CAH4029969.1"/>
    </source>
</evidence>
<proteinExistence type="predicted"/>
<evidence type="ECO:0000313" key="3">
    <source>
        <dbReference type="Proteomes" id="UP001152562"/>
    </source>
</evidence>
<organism evidence="2 3">
    <name type="scientific">Pieris brassicae</name>
    <name type="common">White butterfly</name>
    <name type="synonym">Large white butterfly</name>
    <dbReference type="NCBI Taxonomy" id="7116"/>
    <lineage>
        <taxon>Eukaryota</taxon>
        <taxon>Metazoa</taxon>
        <taxon>Ecdysozoa</taxon>
        <taxon>Arthropoda</taxon>
        <taxon>Hexapoda</taxon>
        <taxon>Insecta</taxon>
        <taxon>Pterygota</taxon>
        <taxon>Neoptera</taxon>
        <taxon>Endopterygota</taxon>
        <taxon>Lepidoptera</taxon>
        <taxon>Glossata</taxon>
        <taxon>Ditrysia</taxon>
        <taxon>Papilionoidea</taxon>
        <taxon>Pieridae</taxon>
        <taxon>Pierinae</taxon>
        <taxon>Pieris</taxon>
    </lineage>
</organism>
<keyword evidence="3" id="KW-1185">Reference proteome</keyword>
<comment type="caution">
    <text evidence="2">The sequence shown here is derived from an EMBL/GenBank/DDBJ whole genome shotgun (WGS) entry which is preliminary data.</text>
</comment>
<gene>
    <name evidence="2" type="ORF">PIBRA_LOCUS6660</name>
</gene>
<protein>
    <submittedName>
        <fullName evidence="2">Uncharacterized protein</fullName>
    </submittedName>
</protein>